<gene>
    <name evidence="3" type="primary">LOC140005558</name>
    <name evidence="4" type="synonym">LOC140011062</name>
    <name evidence="5" type="synonym">LOC140011064</name>
</gene>
<dbReference type="PANTHER" id="PTHR35046:SF9">
    <property type="entry name" value="RNA-DIRECTED DNA POLYMERASE"/>
    <property type="match status" value="1"/>
</dbReference>
<reference evidence="3 4" key="1">
    <citation type="submission" date="2025-05" db="UniProtKB">
        <authorList>
            <consortium name="RefSeq"/>
        </authorList>
    </citation>
    <scope>IDENTIFICATION</scope>
    <source>
        <tissue evidence="3 4">Leaves</tissue>
    </source>
</reference>
<dbReference type="RefSeq" id="XP_071915233.1">
    <property type="nucleotide sequence ID" value="XM_072059132.1"/>
</dbReference>
<dbReference type="Proteomes" id="UP001652660">
    <property type="component" value="Chromosome 4e"/>
</dbReference>
<dbReference type="PANTHER" id="PTHR35046">
    <property type="entry name" value="ZINC KNUCKLE (CCHC-TYPE) FAMILY PROTEIN"/>
    <property type="match status" value="1"/>
</dbReference>
<feature type="region of interest" description="Disordered" evidence="1">
    <location>
        <begin position="112"/>
        <end position="133"/>
    </location>
</feature>
<dbReference type="InterPro" id="IPR043502">
    <property type="entry name" value="DNA/RNA_pol_sf"/>
</dbReference>
<evidence type="ECO:0000313" key="5">
    <source>
        <dbReference type="RefSeq" id="XP_071915236.1"/>
    </source>
</evidence>
<name>A0ABM4U5V1_COFAR</name>
<dbReference type="GeneID" id="140005558"/>
<accession>A0ABM4U5V1</accession>
<evidence type="ECO:0008006" key="6">
    <source>
        <dbReference type="Google" id="ProtNLM"/>
    </source>
</evidence>
<feature type="compositionally biased region" description="Basic and acidic residues" evidence="1">
    <location>
        <begin position="52"/>
        <end position="63"/>
    </location>
</feature>
<feature type="compositionally biased region" description="Acidic residues" evidence="1">
    <location>
        <begin position="112"/>
        <end position="131"/>
    </location>
</feature>
<feature type="region of interest" description="Disordered" evidence="1">
    <location>
        <begin position="249"/>
        <end position="272"/>
    </location>
</feature>
<keyword evidence="2" id="KW-1185">Reference proteome</keyword>
<evidence type="ECO:0000313" key="2">
    <source>
        <dbReference type="Proteomes" id="UP001652660"/>
    </source>
</evidence>
<protein>
    <recommendedName>
        <fullName evidence="6">Reverse transcriptase domain-containing protein</fullName>
    </recommendedName>
</protein>
<organism evidence="2 3">
    <name type="scientific">Coffea arabica</name>
    <name type="common">Arabian coffee</name>
    <dbReference type="NCBI Taxonomy" id="13443"/>
    <lineage>
        <taxon>Eukaryota</taxon>
        <taxon>Viridiplantae</taxon>
        <taxon>Streptophyta</taxon>
        <taxon>Embryophyta</taxon>
        <taxon>Tracheophyta</taxon>
        <taxon>Spermatophyta</taxon>
        <taxon>Magnoliopsida</taxon>
        <taxon>eudicotyledons</taxon>
        <taxon>Gunneridae</taxon>
        <taxon>Pentapetalae</taxon>
        <taxon>asterids</taxon>
        <taxon>lamiids</taxon>
        <taxon>Gentianales</taxon>
        <taxon>Rubiaceae</taxon>
        <taxon>Ixoroideae</taxon>
        <taxon>Gardenieae complex</taxon>
        <taxon>Bertiereae - Coffeeae clade</taxon>
        <taxon>Coffeeae</taxon>
        <taxon>Coffea</taxon>
    </lineage>
</organism>
<evidence type="ECO:0000313" key="3">
    <source>
        <dbReference type="RefSeq" id="XP_071902666.1"/>
    </source>
</evidence>
<dbReference type="RefSeq" id="XP_071902666.1">
    <property type="nucleotide sequence ID" value="XM_072046565.1"/>
</dbReference>
<dbReference type="InterPro" id="IPR043128">
    <property type="entry name" value="Rev_trsase/Diguanyl_cyclase"/>
</dbReference>
<dbReference type="Gene3D" id="3.30.70.270">
    <property type="match status" value="1"/>
</dbReference>
<proteinExistence type="predicted"/>
<sequence>MWNLVEKAIKIERTIKRRGPSRNYSNFSPIYPRTTPPKREDKGSSGSIPSRSRLDMPKWESKAPSRTAIESGMGRNRDTKCFKCQGRWHIASQCPNQHTMIILPNGEFLTDDEDEKEELPSPEEEEEEEEALPVNERVGLVVRRALATQVKTADHAQRKNILYTRCYIKGKQVQVPFQIGKYEDVVLCDVVPMQACHILLGRPWQFDKGVTFDGVTNKYSFKQGAKRIILVPLTPSQVREDQESLIKESELENGKKKMEKAESSKENNKAEKIEREKDYDDVFPDGIPNGLPPIRGIEHQIDLVPDASLPNRPAYKIGPDETKELQRQIEELLTKGWEWESLRKFVVVYFDDILIYSRSLDEHVEHVKLVLDGIKVDEEKVKAIREWPTPSTVGEGIKRDMEQQQPPTGYSLMFTAMKNELRRVSEQQMEELHTCFDELSKSLT</sequence>
<evidence type="ECO:0000256" key="1">
    <source>
        <dbReference type="SAM" id="MobiDB-lite"/>
    </source>
</evidence>
<dbReference type="RefSeq" id="XP_071915236.1">
    <property type="nucleotide sequence ID" value="XM_072059135.1"/>
</dbReference>
<dbReference type="Proteomes" id="UP001652660">
    <property type="component" value="Chromosome 7e"/>
</dbReference>
<feature type="region of interest" description="Disordered" evidence="1">
    <location>
        <begin position="19"/>
        <end position="76"/>
    </location>
</feature>
<dbReference type="CDD" id="cd00303">
    <property type="entry name" value="retropepsin_like"/>
    <property type="match status" value="1"/>
</dbReference>
<dbReference type="SUPFAM" id="SSF56672">
    <property type="entry name" value="DNA/RNA polymerases"/>
    <property type="match status" value="1"/>
</dbReference>
<evidence type="ECO:0000313" key="4">
    <source>
        <dbReference type="RefSeq" id="XP_071915233.1"/>
    </source>
</evidence>